<evidence type="ECO:0000256" key="3">
    <source>
        <dbReference type="ARBA" id="ARBA00022729"/>
    </source>
</evidence>
<comment type="similarity">
    <text evidence="1 4">Belongs to the PstS family.</text>
</comment>
<dbReference type="GO" id="GO:0042301">
    <property type="term" value="F:phosphate ion binding"/>
    <property type="evidence" value="ECO:0007669"/>
    <property type="project" value="UniProtKB-UniRule"/>
</dbReference>
<sequence>MKSRMWLFIGPVSVLALVGAACGGQQGSSGGGGGGDLSGTIQVDGSSTVQPFAQAAAELFQEENPNVRITVGGAGTGDGFERFCRGETEIADASRAIEAEEQEACEKQDIETEQVPVANDGIAVVTNKQLQVDCMTTDELKKLFGPDAKATTYKDVNAKFPATPAKLFTPGEESGTFDFFTEEALETDAEQRTEGVQTSADDNQLVTGVSGTPGGIGYFGYSFFEQNRDKLNAVAIDGGEGCTPPSAETIQNGSYKPLGRQIFMYPSKKAMQRPEVAEFMRFTTENAPRIAEAAQIVPLTGEQVSEAERAVQGLSGRQ</sequence>
<name>A0A6J4TD94_9ACTN</name>
<reference evidence="6" key="1">
    <citation type="submission" date="2020-02" db="EMBL/GenBank/DDBJ databases">
        <authorList>
            <person name="Meier V. D."/>
        </authorList>
    </citation>
    <scope>NUCLEOTIDE SEQUENCE</scope>
    <source>
        <strain evidence="6">AVDCRST_MAG45</strain>
    </source>
</reference>
<feature type="signal peptide" evidence="4">
    <location>
        <begin position="1"/>
        <end position="23"/>
    </location>
</feature>
<dbReference type="InterPro" id="IPR024370">
    <property type="entry name" value="PBP_domain"/>
</dbReference>
<dbReference type="AlphaFoldDB" id="A0A6J4TD94"/>
<keyword evidence="2 4" id="KW-0813">Transport</keyword>
<dbReference type="Gene3D" id="3.40.190.10">
    <property type="entry name" value="Periplasmic binding protein-like II"/>
    <property type="match status" value="2"/>
</dbReference>
<keyword evidence="4" id="KW-0592">Phosphate transport</keyword>
<dbReference type="CDD" id="cd13654">
    <property type="entry name" value="PBP2_phosphate_like_2"/>
    <property type="match status" value="1"/>
</dbReference>
<evidence type="ECO:0000259" key="5">
    <source>
        <dbReference type="Pfam" id="PF12849"/>
    </source>
</evidence>
<dbReference type="NCBIfam" id="TIGR02136">
    <property type="entry name" value="ptsS_2"/>
    <property type="match status" value="1"/>
</dbReference>
<accession>A0A6J4TD94</accession>
<dbReference type="PROSITE" id="PS51257">
    <property type="entry name" value="PROKAR_LIPOPROTEIN"/>
    <property type="match status" value="1"/>
</dbReference>
<dbReference type="InterPro" id="IPR050811">
    <property type="entry name" value="Phosphate_ABC_transporter"/>
</dbReference>
<dbReference type="PANTHER" id="PTHR30570:SF1">
    <property type="entry name" value="PHOSPHATE-BINDING PROTEIN PSTS"/>
    <property type="match status" value="1"/>
</dbReference>
<dbReference type="Pfam" id="PF12849">
    <property type="entry name" value="PBP_like_2"/>
    <property type="match status" value="1"/>
</dbReference>
<comment type="function">
    <text evidence="4">Involved in the system for phosphate transport across the cytoplasmic membrane.</text>
</comment>
<dbReference type="InterPro" id="IPR011862">
    <property type="entry name" value="Phos-bd"/>
</dbReference>
<feature type="domain" description="PBP" evidence="5">
    <location>
        <begin position="37"/>
        <end position="285"/>
    </location>
</feature>
<protein>
    <recommendedName>
        <fullName evidence="4">Phosphate-binding protein</fullName>
    </recommendedName>
</protein>
<evidence type="ECO:0000256" key="2">
    <source>
        <dbReference type="ARBA" id="ARBA00022448"/>
    </source>
</evidence>
<dbReference type="SUPFAM" id="SSF53850">
    <property type="entry name" value="Periplasmic binding protein-like II"/>
    <property type="match status" value="1"/>
</dbReference>
<evidence type="ECO:0000256" key="1">
    <source>
        <dbReference type="ARBA" id="ARBA00008725"/>
    </source>
</evidence>
<dbReference type="EMBL" id="CADCVU010000211">
    <property type="protein sequence ID" value="CAA9520098.1"/>
    <property type="molecule type" value="Genomic_DNA"/>
</dbReference>
<organism evidence="6">
    <name type="scientific">uncultured Solirubrobacterales bacterium</name>
    <dbReference type="NCBI Taxonomy" id="768556"/>
    <lineage>
        <taxon>Bacteria</taxon>
        <taxon>Bacillati</taxon>
        <taxon>Actinomycetota</taxon>
        <taxon>Thermoleophilia</taxon>
        <taxon>Solirubrobacterales</taxon>
        <taxon>environmental samples</taxon>
    </lineage>
</organism>
<proteinExistence type="inferred from homology"/>
<evidence type="ECO:0000313" key="6">
    <source>
        <dbReference type="EMBL" id="CAA9520098.1"/>
    </source>
</evidence>
<evidence type="ECO:0000256" key="4">
    <source>
        <dbReference type="RuleBase" id="RU367119"/>
    </source>
</evidence>
<dbReference type="PANTHER" id="PTHR30570">
    <property type="entry name" value="PERIPLASMIC PHOSPHATE BINDING COMPONENT OF PHOSPHATE ABC TRANSPORTER"/>
    <property type="match status" value="1"/>
</dbReference>
<gene>
    <name evidence="6" type="ORF">AVDCRST_MAG45-2446</name>
</gene>
<dbReference type="GO" id="GO:0006817">
    <property type="term" value="P:phosphate ion transport"/>
    <property type="evidence" value="ECO:0007669"/>
    <property type="project" value="UniProtKB-UniRule"/>
</dbReference>
<keyword evidence="3 4" id="KW-0732">Signal</keyword>
<feature type="chain" id="PRO_5039762271" description="Phosphate-binding protein" evidence="4">
    <location>
        <begin position="24"/>
        <end position="318"/>
    </location>
</feature>